<evidence type="ECO:0000313" key="1">
    <source>
        <dbReference type="EMBL" id="GMI21066.1"/>
    </source>
</evidence>
<gene>
    <name evidence="1" type="ORF">TeGR_g6058</name>
</gene>
<evidence type="ECO:0008006" key="3">
    <source>
        <dbReference type="Google" id="ProtNLM"/>
    </source>
</evidence>
<protein>
    <recommendedName>
        <fullName evidence="3">Pre-mRNA-splicing factor SLU7</fullName>
    </recommendedName>
</protein>
<proteinExistence type="predicted"/>
<dbReference type="Proteomes" id="UP001165060">
    <property type="component" value="Unassembled WGS sequence"/>
</dbReference>
<comment type="caution">
    <text evidence="1">The sequence shown here is derived from an EMBL/GenBank/DDBJ whole genome shotgun (WGS) entry which is preliminary data.</text>
</comment>
<keyword evidence="2" id="KW-1185">Reference proteome</keyword>
<organism evidence="1 2">
    <name type="scientific">Tetraparma gracilis</name>
    <dbReference type="NCBI Taxonomy" id="2962635"/>
    <lineage>
        <taxon>Eukaryota</taxon>
        <taxon>Sar</taxon>
        <taxon>Stramenopiles</taxon>
        <taxon>Ochrophyta</taxon>
        <taxon>Bolidophyceae</taxon>
        <taxon>Parmales</taxon>
        <taxon>Triparmaceae</taxon>
        <taxon>Tetraparma</taxon>
    </lineage>
</organism>
<name>A0ABQ6M7N8_9STRA</name>
<accession>A0ABQ6M7N8</accession>
<evidence type="ECO:0000313" key="2">
    <source>
        <dbReference type="Proteomes" id="UP001165060"/>
    </source>
</evidence>
<dbReference type="EMBL" id="BRYB01002524">
    <property type="protein sequence ID" value="GMI21066.1"/>
    <property type="molecule type" value="Genomic_DNA"/>
</dbReference>
<feature type="non-terminal residue" evidence="1">
    <location>
        <position position="1"/>
    </location>
</feature>
<reference evidence="1 2" key="1">
    <citation type="journal article" date="2023" name="Commun. Biol.">
        <title>Genome analysis of Parmales, the sister group of diatoms, reveals the evolutionary specialization of diatoms from phago-mixotrophs to photoautotrophs.</title>
        <authorList>
            <person name="Ban H."/>
            <person name="Sato S."/>
            <person name="Yoshikawa S."/>
            <person name="Yamada K."/>
            <person name="Nakamura Y."/>
            <person name="Ichinomiya M."/>
            <person name="Sato N."/>
            <person name="Blanc-Mathieu R."/>
            <person name="Endo H."/>
            <person name="Kuwata A."/>
            <person name="Ogata H."/>
        </authorList>
    </citation>
    <scope>NUCLEOTIDE SEQUENCE [LARGE SCALE GENOMIC DNA]</scope>
</reference>
<sequence length="99" mass="11777">YEALDAKNEYVGTPRAFNNRENVHAGDNAEVYFKEFDAADKLEREYYTGVREAQVEVDILDRRREETQKSRIDNKETVDEKLRVMATDNMRNKIDKEDW</sequence>